<proteinExistence type="inferred from homology"/>
<dbReference type="InterPro" id="IPR050738">
    <property type="entry name" value="Sulfatase"/>
</dbReference>
<dbReference type="Proteomes" id="UP000366872">
    <property type="component" value="Unassembled WGS sequence"/>
</dbReference>
<dbReference type="Pfam" id="PF00884">
    <property type="entry name" value="Sulfatase"/>
    <property type="match status" value="1"/>
</dbReference>
<gene>
    <name evidence="5" type="primary">atsA_266</name>
    <name evidence="5" type="ORF">PDESU_05117</name>
</gene>
<dbReference type="PANTHER" id="PTHR42693:SF53">
    <property type="entry name" value="ENDO-4-O-SULFATASE"/>
    <property type="match status" value="1"/>
</dbReference>
<evidence type="ECO:0000256" key="2">
    <source>
        <dbReference type="ARBA" id="ARBA00022801"/>
    </source>
</evidence>
<sequence length="498" mass="55782">MEKMLMLLLLAGVAGSGFAGKKAPPNVIVFLADDLGYGDLGCYGNRIIQTPHLDQFAREGVRLTDCHSGGTVCSPSRAALLTGRNPYRSGFFYIHNRTTFLKDEEVTLAEVLKGKGYETAFWGKWHLSTLEHTHYVHPGPGEQGFDYWMGTTLNAFDKLGGPQRPKAFIKNGEPVGEVDGWYCDVIVDDAREWLKSKRNKEKPFFMYVCSHEPHTPIHPPEAYSSKYDNPWVEQLEKQTRYGTINRPEKDISAYKKEYYGTVNQLDDAFGRLMNTLDEQGLRENTLVLFTSDNGPETPVTFEECQGQWEDPIRDKCFGTPGELRGMKRYPFEGGHRVPGIARLPGAIPAGSESGVLFSGTDILPTVCKLVGAAVPANRNVDGVDAFNAFLGQTVERKDSAIWFFPHHGDTWFRMPQVSMRSGSYSLIGRLPKRAEGEELNDWFVHNDPVLFELYDLSVDPAQSNDIAEQHPEVVATMAKEMTALWRGMRDEGLAAKKN</sequence>
<dbReference type="RefSeq" id="WP_222847311.1">
    <property type="nucleotide sequence ID" value="NZ_CAAHFG010000003.1"/>
</dbReference>
<evidence type="ECO:0000313" key="5">
    <source>
        <dbReference type="EMBL" id="VGO16526.1"/>
    </source>
</evidence>
<evidence type="ECO:0000256" key="3">
    <source>
        <dbReference type="SAM" id="SignalP"/>
    </source>
</evidence>
<comment type="similarity">
    <text evidence="1">Belongs to the sulfatase family.</text>
</comment>
<evidence type="ECO:0000256" key="1">
    <source>
        <dbReference type="ARBA" id="ARBA00008779"/>
    </source>
</evidence>
<feature type="chain" id="PRO_5028893974" evidence="3">
    <location>
        <begin position="20"/>
        <end position="498"/>
    </location>
</feature>
<keyword evidence="2" id="KW-0378">Hydrolase</keyword>
<reference evidence="5 6" key="1">
    <citation type="submission" date="2019-04" db="EMBL/GenBank/DDBJ databases">
        <authorList>
            <person name="Van Vliet M D."/>
        </authorList>
    </citation>
    <scope>NUCLEOTIDE SEQUENCE [LARGE SCALE GENOMIC DNA]</scope>
    <source>
        <strain evidence="5 6">F1</strain>
    </source>
</reference>
<dbReference type="InterPro" id="IPR000917">
    <property type="entry name" value="Sulfatase_N"/>
</dbReference>
<dbReference type="AlphaFoldDB" id="A0A6C2UB52"/>
<evidence type="ECO:0000313" key="6">
    <source>
        <dbReference type="Proteomes" id="UP000366872"/>
    </source>
</evidence>
<dbReference type="InterPro" id="IPR017850">
    <property type="entry name" value="Alkaline_phosphatase_core_sf"/>
</dbReference>
<dbReference type="Gene3D" id="3.40.720.10">
    <property type="entry name" value="Alkaline Phosphatase, subunit A"/>
    <property type="match status" value="1"/>
</dbReference>
<name>A0A6C2UB52_PONDE</name>
<feature type="domain" description="Sulfatase N-terminal" evidence="4">
    <location>
        <begin position="25"/>
        <end position="371"/>
    </location>
</feature>
<organism evidence="5 6">
    <name type="scientific">Pontiella desulfatans</name>
    <dbReference type="NCBI Taxonomy" id="2750659"/>
    <lineage>
        <taxon>Bacteria</taxon>
        <taxon>Pseudomonadati</taxon>
        <taxon>Kiritimatiellota</taxon>
        <taxon>Kiritimatiellia</taxon>
        <taxon>Kiritimatiellales</taxon>
        <taxon>Pontiellaceae</taxon>
        <taxon>Pontiella</taxon>
    </lineage>
</organism>
<keyword evidence="6" id="KW-1185">Reference proteome</keyword>
<dbReference type="Gene3D" id="3.30.1120.10">
    <property type="match status" value="1"/>
</dbReference>
<evidence type="ECO:0000259" key="4">
    <source>
        <dbReference type="Pfam" id="PF00884"/>
    </source>
</evidence>
<protein>
    <submittedName>
        <fullName evidence="5">Arylsulfatase</fullName>
    </submittedName>
</protein>
<dbReference type="SUPFAM" id="SSF53649">
    <property type="entry name" value="Alkaline phosphatase-like"/>
    <property type="match status" value="1"/>
</dbReference>
<dbReference type="PANTHER" id="PTHR42693">
    <property type="entry name" value="ARYLSULFATASE FAMILY MEMBER"/>
    <property type="match status" value="1"/>
</dbReference>
<accession>A0A6C2UB52</accession>
<feature type="signal peptide" evidence="3">
    <location>
        <begin position="1"/>
        <end position="19"/>
    </location>
</feature>
<keyword evidence="3" id="KW-0732">Signal</keyword>
<dbReference type="GO" id="GO:0004065">
    <property type="term" value="F:arylsulfatase activity"/>
    <property type="evidence" value="ECO:0007669"/>
    <property type="project" value="TreeGrafter"/>
</dbReference>
<dbReference type="EMBL" id="CAAHFG010000003">
    <property type="protein sequence ID" value="VGO16526.1"/>
    <property type="molecule type" value="Genomic_DNA"/>
</dbReference>